<name>A0AAN6XI06_9PEZI</name>
<evidence type="ECO:0000313" key="2">
    <source>
        <dbReference type="Proteomes" id="UP001303160"/>
    </source>
</evidence>
<proteinExistence type="predicted"/>
<sequence>MVTVTFSKITSQQGLNVTNTITKEASEKTVTVTTTMEQSTITITSTVTKRASSKTITSMETKTVTASAPSSNTGFYTTIPPKGFRRMDHGDQSRAWVKLPADYARRPFEDLDTLWWSVNYDKTIKMLGEAELKRSPWEDNIKQEDKGNDLDAGELTCKKNMTKRINIEVLREYIEKFSKMGGPWHILPYGCHRLGCRLNTGLWWCSMAHRVLDKCVKKGQSGYQFFANSHPHAAYTRIVMWYANCDDSPIKRPFDYEDQTEPWGG</sequence>
<evidence type="ECO:0000313" key="1">
    <source>
        <dbReference type="EMBL" id="KAK4198902.1"/>
    </source>
</evidence>
<gene>
    <name evidence="1" type="ORF">QBC40DRAFT_349879</name>
</gene>
<dbReference type="EMBL" id="MU863939">
    <property type="protein sequence ID" value="KAK4198902.1"/>
    <property type="molecule type" value="Genomic_DNA"/>
</dbReference>
<organism evidence="1 2">
    <name type="scientific">Triangularia verruculosa</name>
    <dbReference type="NCBI Taxonomy" id="2587418"/>
    <lineage>
        <taxon>Eukaryota</taxon>
        <taxon>Fungi</taxon>
        <taxon>Dikarya</taxon>
        <taxon>Ascomycota</taxon>
        <taxon>Pezizomycotina</taxon>
        <taxon>Sordariomycetes</taxon>
        <taxon>Sordariomycetidae</taxon>
        <taxon>Sordariales</taxon>
        <taxon>Podosporaceae</taxon>
        <taxon>Triangularia</taxon>
    </lineage>
</organism>
<comment type="caution">
    <text evidence="1">The sequence shown here is derived from an EMBL/GenBank/DDBJ whole genome shotgun (WGS) entry which is preliminary data.</text>
</comment>
<reference evidence="1" key="2">
    <citation type="submission" date="2023-05" db="EMBL/GenBank/DDBJ databases">
        <authorList>
            <consortium name="Lawrence Berkeley National Laboratory"/>
            <person name="Steindorff A."/>
            <person name="Hensen N."/>
            <person name="Bonometti L."/>
            <person name="Westerberg I."/>
            <person name="Brannstrom I.O."/>
            <person name="Guillou S."/>
            <person name="Cros-Aarteil S."/>
            <person name="Calhoun S."/>
            <person name="Haridas S."/>
            <person name="Kuo A."/>
            <person name="Mondo S."/>
            <person name="Pangilinan J."/>
            <person name="Riley R."/>
            <person name="Labutti K."/>
            <person name="Andreopoulos B."/>
            <person name="Lipzen A."/>
            <person name="Chen C."/>
            <person name="Yanf M."/>
            <person name="Daum C."/>
            <person name="Ng V."/>
            <person name="Clum A."/>
            <person name="Ohm R."/>
            <person name="Martin F."/>
            <person name="Silar P."/>
            <person name="Natvig D."/>
            <person name="Lalanne C."/>
            <person name="Gautier V."/>
            <person name="Ament-Velasquez S.L."/>
            <person name="Kruys A."/>
            <person name="Hutchinson M.I."/>
            <person name="Powell A.J."/>
            <person name="Barry K."/>
            <person name="Miller A.N."/>
            <person name="Grigoriev I.V."/>
            <person name="Debuchy R."/>
            <person name="Gladieux P."/>
            <person name="Thoren M.H."/>
            <person name="Johannesson H."/>
        </authorList>
    </citation>
    <scope>NUCLEOTIDE SEQUENCE</scope>
    <source>
        <strain evidence="1">CBS 315.58</strain>
    </source>
</reference>
<dbReference type="Proteomes" id="UP001303160">
    <property type="component" value="Unassembled WGS sequence"/>
</dbReference>
<protein>
    <submittedName>
        <fullName evidence="1">Uncharacterized protein</fullName>
    </submittedName>
</protein>
<dbReference type="AlphaFoldDB" id="A0AAN6XI06"/>
<reference evidence="1" key="1">
    <citation type="journal article" date="2023" name="Mol. Phylogenet. Evol.">
        <title>Genome-scale phylogeny and comparative genomics of the fungal order Sordariales.</title>
        <authorList>
            <person name="Hensen N."/>
            <person name="Bonometti L."/>
            <person name="Westerberg I."/>
            <person name="Brannstrom I.O."/>
            <person name="Guillou S."/>
            <person name="Cros-Aarteil S."/>
            <person name="Calhoun S."/>
            <person name="Haridas S."/>
            <person name="Kuo A."/>
            <person name="Mondo S."/>
            <person name="Pangilinan J."/>
            <person name="Riley R."/>
            <person name="LaButti K."/>
            <person name="Andreopoulos B."/>
            <person name="Lipzen A."/>
            <person name="Chen C."/>
            <person name="Yan M."/>
            <person name="Daum C."/>
            <person name="Ng V."/>
            <person name="Clum A."/>
            <person name="Steindorff A."/>
            <person name="Ohm R.A."/>
            <person name="Martin F."/>
            <person name="Silar P."/>
            <person name="Natvig D.O."/>
            <person name="Lalanne C."/>
            <person name="Gautier V."/>
            <person name="Ament-Velasquez S.L."/>
            <person name="Kruys A."/>
            <person name="Hutchinson M.I."/>
            <person name="Powell A.J."/>
            <person name="Barry K."/>
            <person name="Miller A.N."/>
            <person name="Grigoriev I.V."/>
            <person name="Debuchy R."/>
            <person name="Gladieux P."/>
            <person name="Hiltunen Thoren M."/>
            <person name="Johannesson H."/>
        </authorList>
    </citation>
    <scope>NUCLEOTIDE SEQUENCE</scope>
    <source>
        <strain evidence="1">CBS 315.58</strain>
    </source>
</reference>
<accession>A0AAN6XI06</accession>
<keyword evidence="2" id="KW-1185">Reference proteome</keyword>